<dbReference type="EMBL" id="CAJNOC010000412">
    <property type="protein sequence ID" value="CAF0758107.1"/>
    <property type="molecule type" value="Genomic_DNA"/>
</dbReference>
<dbReference type="PANTHER" id="PTHR48153">
    <property type="entry name" value="UFM1-SPECIFIC PROTEASE 2"/>
    <property type="match status" value="1"/>
</dbReference>
<sequence length="469" mass="53953">MSMDTSFNCPLCFKLIRDPIERHFNLEHGELECPFCNKIYPSQVSLNEHLINVHNETNLGLKIDKEKFTCPVCSNVFVCQKDLEAHVESHFDQKEPSFICLDDENVCGAEASSDYELARKLENEELIQMENGNNFQDDECIQYESDSYYAAELEHEFLKKRFGMTNSKASSKAISSLNQAYKKNKMDALTYHNQKELIETKINSIYDDNSTSLNGIIEIIEQFPLGKNTTSRYLSSKCSLFTSGFIDKSYGCGFRNTQMLLSCIREDPKLKEVIFNNNNKNMPSIGKIQQIIEKAWAHDFDIMGKNQLGGVLYNTTKWIGASDVAAMFSFLGIKTELVDITRSRHATNPNLSVAEAMFDYVYNYFVTECQKSDNFVYPIYVQHDGHSRTIVGIENGKNKNFILFDPGSNKKEIEEHVKYNPTRLLTLLRRSLTTFNRNREYQLLIVRGKFDTNEEYEAAKILKSTRIEV</sequence>
<dbReference type="Pfam" id="PF07910">
    <property type="entry name" value="Peptidase_C78"/>
    <property type="match status" value="1"/>
</dbReference>
<dbReference type="InterPro" id="IPR012462">
    <property type="entry name" value="UFSP1/2_DUB_cat"/>
</dbReference>
<dbReference type="Proteomes" id="UP000663879">
    <property type="component" value="Unassembled WGS sequence"/>
</dbReference>
<name>A0A813Q1I6_9BILA</name>
<evidence type="ECO:0000256" key="1">
    <source>
        <dbReference type="ARBA" id="ARBA00008552"/>
    </source>
</evidence>
<dbReference type="OrthoDB" id="288987at2759"/>
<keyword evidence="3" id="KW-0479">Metal-binding</keyword>
<evidence type="ECO:0000256" key="2">
    <source>
        <dbReference type="ARBA" id="ARBA00022801"/>
    </source>
</evidence>
<organism evidence="5 6">
    <name type="scientific">Brachionus calyciflorus</name>
    <dbReference type="NCBI Taxonomy" id="104777"/>
    <lineage>
        <taxon>Eukaryota</taxon>
        <taxon>Metazoa</taxon>
        <taxon>Spiralia</taxon>
        <taxon>Gnathifera</taxon>
        <taxon>Rotifera</taxon>
        <taxon>Eurotatoria</taxon>
        <taxon>Monogononta</taxon>
        <taxon>Pseudotrocha</taxon>
        <taxon>Ploima</taxon>
        <taxon>Brachionidae</taxon>
        <taxon>Brachionus</taxon>
    </lineage>
</organism>
<reference evidence="5" key="1">
    <citation type="submission" date="2021-02" db="EMBL/GenBank/DDBJ databases">
        <authorList>
            <person name="Nowell W R."/>
        </authorList>
    </citation>
    <scope>NUCLEOTIDE SEQUENCE</scope>
    <source>
        <strain evidence="5">Ploen Becks lab</strain>
    </source>
</reference>
<comment type="similarity">
    <text evidence="1">Belongs to the peptidase C78 family.</text>
</comment>
<keyword evidence="6" id="KW-1185">Reference proteome</keyword>
<keyword evidence="2" id="KW-0378">Hydrolase</keyword>
<protein>
    <recommendedName>
        <fullName evidence="4">C2H2-type domain-containing protein</fullName>
    </recommendedName>
</protein>
<evidence type="ECO:0000313" key="6">
    <source>
        <dbReference type="Proteomes" id="UP000663879"/>
    </source>
</evidence>
<dbReference type="PROSITE" id="PS50157">
    <property type="entry name" value="ZINC_FINGER_C2H2_2"/>
    <property type="match status" value="1"/>
</dbReference>
<evidence type="ECO:0000256" key="3">
    <source>
        <dbReference type="PROSITE-ProRule" id="PRU00042"/>
    </source>
</evidence>
<gene>
    <name evidence="5" type="ORF">OXX778_LOCUS4285</name>
</gene>
<keyword evidence="3" id="KW-0862">Zinc</keyword>
<feature type="domain" description="C2H2-type" evidence="4">
    <location>
        <begin position="68"/>
        <end position="95"/>
    </location>
</feature>
<dbReference type="Gene3D" id="3.90.70.130">
    <property type="match status" value="1"/>
</dbReference>
<keyword evidence="3" id="KW-0863">Zinc-finger</keyword>
<dbReference type="PANTHER" id="PTHR48153:SF4">
    <property type="entry name" value="UBIQUITIN CARBOXYL-TERMINAL HYDROLASE MUG105"/>
    <property type="match status" value="1"/>
</dbReference>
<dbReference type="InterPro" id="IPR013087">
    <property type="entry name" value="Znf_C2H2_type"/>
</dbReference>
<dbReference type="GO" id="GO:0008270">
    <property type="term" value="F:zinc ion binding"/>
    <property type="evidence" value="ECO:0007669"/>
    <property type="project" value="UniProtKB-KW"/>
</dbReference>
<dbReference type="Gene3D" id="3.30.160.60">
    <property type="entry name" value="Classic Zinc Finger"/>
    <property type="match status" value="2"/>
</dbReference>
<dbReference type="Pfam" id="PF13912">
    <property type="entry name" value="zf-C2H2_6"/>
    <property type="match status" value="2"/>
</dbReference>
<dbReference type="GO" id="GO:0071567">
    <property type="term" value="F:deUFMylase activity"/>
    <property type="evidence" value="ECO:0007669"/>
    <property type="project" value="UniProtKB-ARBA"/>
</dbReference>
<dbReference type="SMART" id="SM00355">
    <property type="entry name" value="ZnF_C2H2"/>
    <property type="match status" value="2"/>
</dbReference>
<accession>A0A813Q1I6</accession>
<proteinExistence type="inferred from homology"/>
<dbReference type="AlphaFoldDB" id="A0A813Q1I6"/>
<evidence type="ECO:0000313" key="5">
    <source>
        <dbReference type="EMBL" id="CAF0758107.1"/>
    </source>
</evidence>
<dbReference type="PROSITE" id="PS00028">
    <property type="entry name" value="ZINC_FINGER_C2H2_1"/>
    <property type="match status" value="2"/>
</dbReference>
<comment type="caution">
    <text evidence="5">The sequence shown here is derived from an EMBL/GenBank/DDBJ whole genome shotgun (WGS) entry which is preliminary data.</text>
</comment>
<evidence type="ECO:0000259" key="4">
    <source>
        <dbReference type="PROSITE" id="PS50157"/>
    </source>
</evidence>